<keyword evidence="4" id="KW-1185">Reference proteome</keyword>
<evidence type="ECO:0000313" key="3">
    <source>
        <dbReference type="EMBL" id="QKX51249.1"/>
    </source>
</evidence>
<dbReference type="AlphaFoldDB" id="A0A7H8QBK3"/>
<dbReference type="PANTHER" id="PTHR13947:SF37">
    <property type="entry name" value="LD18367P"/>
    <property type="match status" value="1"/>
</dbReference>
<dbReference type="SUPFAM" id="SSF55729">
    <property type="entry name" value="Acyl-CoA N-acyltransferases (Nat)"/>
    <property type="match status" value="1"/>
</dbReference>
<dbReference type="Pfam" id="PF00583">
    <property type="entry name" value="Acetyltransf_1"/>
    <property type="match status" value="1"/>
</dbReference>
<dbReference type="RefSeq" id="WP_036804602.1">
    <property type="nucleotide sequence ID" value="NZ_CP051177.1"/>
</dbReference>
<dbReference type="PROSITE" id="PS51186">
    <property type="entry name" value="GNAT"/>
    <property type="match status" value="1"/>
</dbReference>
<evidence type="ECO:0000256" key="1">
    <source>
        <dbReference type="ARBA" id="ARBA00022679"/>
    </source>
</evidence>
<name>A0A7H8QBK3_9BACL</name>
<dbReference type="CDD" id="cd04301">
    <property type="entry name" value="NAT_SF"/>
    <property type="match status" value="1"/>
</dbReference>
<organism evidence="3 4">
    <name type="scientific">Planococcus glaciei</name>
    <dbReference type="NCBI Taxonomy" id="459472"/>
    <lineage>
        <taxon>Bacteria</taxon>
        <taxon>Bacillati</taxon>
        <taxon>Bacillota</taxon>
        <taxon>Bacilli</taxon>
        <taxon>Bacillales</taxon>
        <taxon>Caryophanaceae</taxon>
        <taxon>Planococcus</taxon>
    </lineage>
</organism>
<dbReference type="Gene3D" id="3.40.630.30">
    <property type="match status" value="1"/>
</dbReference>
<protein>
    <submittedName>
        <fullName evidence="3">GNAT family N-acetyltransferase</fullName>
    </submittedName>
</protein>
<evidence type="ECO:0000259" key="2">
    <source>
        <dbReference type="PROSITE" id="PS51186"/>
    </source>
</evidence>
<keyword evidence="1 3" id="KW-0808">Transferase</keyword>
<evidence type="ECO:0000313" key="4">
    <source>
        <dbReference type="Proteomes" id="UP000509222"/>
    </source>
</evidence>
<proteinExistence type="predicted"/>
<dbReference type="PANTHER" id="PTHR13947">
    <property type="entry name" value="GNAT FAMILY N-ACETYLTRANSFERASE"/>
    <property type="match status" value="1"/>
</dbReference>
<sequence>MKIRQAFAHEYETIKKQRLASYEPFSNVIPAGHWEILKNTLTSENAKNSGAKVFVSEINETIAGSVVLFPSQSKAYEWDTEALEYPEIRMLAVDANFRSNGIGKALVEHCVAVAKEQGYPFIGLHTAHFMESAMRLYKQLGFSRVPSLDFEPLDDGIIVKAFRLNLFP</sequence>
<dbReference type="InterPro" id="IPR016181">
    <property type="entry name" value="Acyl_CoA_acyltransferase"/>
</dbReference>
<gene>
    <name evidence="3" type="ORF">HF394_11965</name>
</gene>
<reference evidence="3 4" key="1">
    <citation type="submission" date="2020-04" db="EMBL/GenBank/DDBJ databases">
        <authorList>
            <person name="Pajer P."/>
            <person name="Broz P."/>
        </authorList>
    </citation>
    <scope>NUCLEOTIDE SEQUENCE [LARGE SCALE GENOMIC DNA]</scope>
    <source>
        <strain evidence="4">NRL-ATB46093</strain>
    </source>
</reference>
<dbReference type="Proteomes" id="UP000509222">
    <property type="component" value="Chromosome"/>
</dbReference>
<dbReference type="EMBL" id="CP051177">
    <property type="protein sequence ID" value="QKX51249.1"/>
    <property type="molecule type" value="Genomic_DNA"/>
</dbReference>
<dbReference type="InterPro" id="IPR000182">
    <property type="entry name" value="GNAT_dom"/>
</dbReference>
<dbReference type="InterPro" id="IPR050769">
    <property type="entry name" value="NAT_camello-type"/>
</dbReference>
<accession>A0A7H8QBK3</accession>
<feature type="domain" description="N-acetyltransferase" evidence="2">
    <location>
        <begin position="1"/>
        <end position="168"/>
    </location>
</feature>
<dbReference type="GO" id="GO:0008080">
    <property type="term" value="F:N-acetyltransferase activity"/>
    <property type="evidence" value="ECO:0007669"/>
    <property type="project" value="InterPro"/>
</dbReference>
<reference evidence="4" key="2">
    <citation type="submission" date="2020-06" db="EMBL/GenBank/DDBJ databases">
        <title>Isolation of Planomicrobium glaciei.</title>
        <authorList>
            <person name="Malisova L."/>
            <person name="Safrankova R."/>
            <person name="Jakubu V."/>
            <person name="Spanelova P."/>
        </authorList>
    </citation>
    <scope>NUCLEOTIDE SEQUENCE [LARGE SCALE GENOMIC DNA]</scope>
    <source>
        <strain evidence="4">NRL-ATB46093</strain>
    </source>
</reference>